<evidence type="ECO:0000313" key="3">
    <source>
        <dbReference type="Proteomes" id="UP000245910"/>
    </source>
</evidence>
<dbReference type="AlphaFoldDB" id="A0A2L2U055"/>
<feature type="compositionally biased region" description="Acidic residues" evidence="1">
    <location>
        <begin position="33"/>
        <end position="45"/>
    </location>
</feature>
<dbReference type="Gene3D" id="2.40.70.10">
    <property type="entry name" value="Acid Proteases"/>
    <property type="match status" value="1"/>
</dbReference>
<feature type="compositionally biased region" description="Low complexity" evidence="1">
    <location>
        <begin position="514"/>
        <end position="524"/>
    </location>
</feature>
<feature type="compositionally biased region" description="Acidic residues" evidence="1">
    <location>
        <begin position="1"/>
        <end position="11"/>
    </location>
</feature>
<proteinExistence type="predicted"/>
<dbReference type="InterPro" id="IPR021109">
    <property type="entry name" value="Peptidase_aspartic_dom_sf"/>
</dbReference>
<keyword evidence="3" id="KW-1185">Reference proteome</keyword>
<feature type="region of interest" description="Disordered" evidence="1">
    <location>
        <begin position="510"/>
        <end position="546"/>
    </location>
</feature>
<name>A0A2L2U055_9HYPO</name>
<feature type="region of interest" description="Disordered" evidence="1">
    <location>
        <begin position="486"/>
        <end position="505"/>
    </location>
</feature>
<dbReference type="Proteomes" id="UP000245910">
    <property type="component" value="Chromosome III"/>
</dbReference>
<feature type="compositionally biased region" description="Polar residues" evidence="1">
    <location>
        <begin position="525"/>
        <end position="546"/>
    </location>
</feature>
<dbReference type="EMBL" id="LN649231">
    <property type="protein sequence ID" value="CEI70986.1"/>
    <property type="molecule type" value="Genomic_DNA"/>
</dbReference>
<dbReference type="STRING" id="56646.A0A2L2U055"/>
<sequence>MNSDDYYDPDDVVQRSSPMLRPVQPRLKPDTPDGTDDETDIEDVIDNSIPWNPALRNRKRRRSTDRGLQNDRPRNKWKDALLIHQMDPRQGWGLANAVSRTLAPADAVTEPVMDSLTNATPNSRRRKRFVLPLLVASPKISAEGILTEVEACPDSGSDENIISLGLVNQLKVEMQAIQAEPKEFSLANGKVVQALGCVHIACGFAVGTPLPTPSIECVFYVFNTLAVPMIMGMGFLVATETLSKHTDRLLEQTISGMQALRVNSVGKSKRSAACRLDDLVGYATVDTGSDLNFVHPGVVAQGMFTVEPAVEYLEFADCSIGSTSGVFEAQFSIGIEDDSKEFQSRTRSINLEFYVLNDLSTNILIGQDTANDLEVMTAHLDSLLVESANSAVHIIRHQGKLEQRVKRGLKQIKNIFTNSRTGPSQFISYHCNSHPRLTAAGTVTEQETPVTFELQRENAKYERERITATRPSESTLETSMRLLPAIISESSPRSPPDAYRTLSPDASVDLLNISSSHESTGSSSVATPSTDNSSPTAMNDETPING</sequence>
<organism evidence="2 3">
    <name type="scientific">Fusarium venenatum</name>
    <dbReference type="NCBI Taxonomy" id="56646"/>
    <lineage>
        <taxon>Eukaryota</taxon>
        <taxon>Fungi</taxon>
        <taxon>Dikarya</taxon>
        <taxon>Ascomycota</taxon>
        <taxon>Pezizomycotina</taxon>
        <taxon>Sordariomycetes</taxon>
        <taxon>Hypocreomycetidae</taxon>
        <taxon>Hypocreales</taxon>
        <taxon>Nectriaceae</taxon>
        <taxon>Fusarium</taxon>
    </lineage>
</organism>
<dbReference type="CDD" id="cd00303">
    <property type="entry name" value="retropepsin_like"/>
    <property type="match status" value="2"/>
</dbReference>
<feature type="region of interest" description="Disordered" evidence="1">
    <location>
        <begin position="1"/>
        <end position="73"/>
    </location>
</feature>
<accession>A0A2L2U055</accession>
<feature type="compositionally biased region" description="Basic and acidic residues" evidence="1">
    <location>
        <begin position="64"/>
        <end position="73"/>
    </location>
</feature>
<evidence type="ECO:0000256" key="1">
    <source>
        <dbReference type="SAM" id="MobiDB-lite"/>
    </source>
</evidence>
<evidence type="ECO:0000313" key="2">
    <source>
        <dbReference type="EMBL" id="CEI70986.1"/>
    </source>
</evidence>
<reference evidence="3" key="1">
    <citation type="submission" date="2014-10" db="EMBL/GenBank/DDBJ databases">
        <authorList>
            <person name="King R."/>
        </authorList>
    </citation>
    <scope>NUCLEOTIDE SEQUENCE [LARGE SCALE GENOMIC DNA]</scope>
    <source>
        <strain evidence="3">A3/5</strain>
    </source>
</reference>
<protein>
    <submittedName>
        <fullName evidence="2">Uncharacterized protein</fullName>
    </submittedName>
</protein>